<dbReference type="AlphaFoldDB" id="A0AAW7JLW2"/>
<dbReference type="EMBL" id="JAUEIF010000014">
    <property type="protein sequence ID" value="MDN0026219.1"/>
    <property type="molecule type" value="Genomic_DNA"/>
</dbReference>
<feature type="region of interest" description="Disordered" evidence="1">
    <location>
        <begin position="278"/>
        <end position="314"/>
    </location>
</feature>
<dbReference type="Proteomes" id="UP001167831">
    <property type="component" value="Unassembled WGS sequence"/>
</dbReference>
<accession>A0AAW7JLW2</accession>
<protein>
    <recommendedName>
        <fullName evidence="6">Recombinase RecT</fullName>
    </recommendedName>
</protein>
<dbReference type="Proteomes" id="UP001168478">
    <property type="component" value="Unassembled WGS sequence"/>
</dbReference>
<evidence type="ECO:0008006" key="6">
    <source>
        <dbReference type="Google" id="ProtNLM"/>
    </source>
</evidence>
<evidence type="ECO:0000313" key="4">
    <source>
        <dbReference type="Proteomes" id="UP001167831"/>
    </source>
</evidence>
<proteinExistence type="predicted"/>
<feature type="compositionally biased region" description="Basic and acidic residues" evidence="1">
    <location>
        <begin position="285"/>
        <end position="302"/>
    </location>
</feature>
<dbReference type="EMBL" id="JAUEIE010000005">
    <property type="protein sequence ID" value="MDN0022745.1"/>
    <property type="molecule type" value="Genomic_DNA"/>
</dbReference>
<dbReference type="RefSeq" id="WP_289825257.1">
    <property type="nucleotide sequence ID" value="NZ_JAUEIE010000005.1"/>
</dbReference>
<organism evidence="3 5">
    <name type="scientific">Leyella lascolaii</name>
    <dbReference type="NCBI Taxonomy" id="1776379"/>
    <lineage>
        <taxon>Bacteria</taxon>
        <taxon>Pseudomonadati</taxon>
        <taxon>Bacteroidota</taxon>
        <taxon>Bacteroidia</taxon>
        <taxon>Bacteroidales</taxon>
        <taxon>Prevotellaceae</taxon>
        <taxon>Leyella</taxon>
    </lineage>
</organism>
<name>A0AAW7JLW2_9BACT</name>
<gene>
    <name evidence="2" type="ORF">QVN81_06860</name>
    <name evidence="3" type="ORF">QVN84_11940</name>
</gene>
<evidence type="ECO:0000313" key="3">
    <source>
        <dbReference type="EMBL" id="MDN0026219.1"/>
    </source>
</evidence>
<reference evidence="3" key="2">
    <citation type="submission" date="2023-08" db="EMBL/GenBank/DDBJ databases">
        <title>Identification and characterization of horizontal gene transfer across gut microbiota members of farm animals based on homology search.</title>
        <authorList>
            <person name="Schwarzerova J."/>
            <person name="Nykrynova M."/>
            <person name="Jureckova K."/>
            <person name="Cejkova D."/>
            <person name="Rychlik I."/>
        </authorList>
    </citation>
    <scope>NUCLEOTIDE SEQUENCE</scope>
    <source>
        <strain evidence="3">ET15</strain>
        <strain evidence="2">ET37</strain>
    </source>
</reference>
<evidence type="ECO:0000313" key="5">
    <source>
        <dbReference type="Proteomes" id="UP001168478"/>
    </source>
</evidence>
<keyword evidence="4" id="KW-1185">Reference proteome</keyword>
<evidence type="ECO:0000313" key="2">
    <source>
        <dbReference type="EMBL" id="MDN0022745.1"/>
    </source>
</evidence>
<sequence length="314" mass="35158">MNEIQKTEKQGQALTVAAPVQVGFNFFDPVQFDTMQRVCKLFASSELVPDMYKVTDKNPIEKAMANCMIAIEIAQRIGASPLMVMQNMVPIYGKPSWSSKFLVATVNTCGRFKPLKYRFTEKGMLGMVDYVEYTKVWVNGQNGRGYYKNEATTKQFDGRKMMDIECVAYTSAKGSDEVLESSPVSIRLAIQEGWFTKNGSKWQTMTKQMLMYRAASFWTSAYAPELSMGMRTVEEYQDIMDVDYQEVGAEVESEKHDNANKVQIGVDLAQGNDKTTATMIDPETGEIKAVHDANAETPKEEAAQAPTPQPQPGF</sequence>
<comment type="caution">
    <text evidence="3">The sequence shown here is derived from an EMBL/GenBank/DDBJ whole genome shotgun (WGS) entry which is preliminary data.</text>
</comment>
<evidence type="ECO:0000256" key="1">
    <source>
        <dbReference type="SAM" id="MobiDB-lite"/>
    </source>
</evidence>
<reference evidence="3" key="1">
    <citation type="submission" date="2023-06" db="EMBL/GenBank/DDBJ databases">
        <authorList>
            <person name="Zeman M."/>
            <person name="Kubasova T."/>
            <person name="Jahodarova E."/>
            <person name="Nykrynova M."/>
            <person name="Rychlik I."/>
        </authorList>
    </citation>
    <scope>NUCLEOTIDE SEQUENCE</scope>
    <source>
        <strain evidence="3">ET15</strain>
        <strain evidence="2">ET37</strain>
    </source>
</reference>